<accession>A0A401G6X5</accession>
<dbReference type="AlphaFoldDB" id="A0A401G6X5"/>
<evidence type="ECO:0000256" key="3">
    <source>
        <dbReference type="PROSITE-ProRule" id="PRU00723"/>
    </source>
</evidence>
<evidence type="ECO:0000256" key="4">
    <source>
        <dbReference type="SAM" id="Coils"/>
    </source>
</evidence>
<feature type="compositionally biased region" description="Basic and acidic residues" evidence="5">
    <location>
        <begin position="552"/>
        <end position="562"/>
    </location>
</feature>
<evidence type="ECO:0000259" key="7">
    <source>
        <dbReference type="PROSITE" id="PS51015"/>
    </source>
</evidence>
<feature type="domain" description="YDG" evidence="7">
    <location>
        <begin position="630"/>
        <end position="784"/>
    </location>
</feature>
<dbReference type="EMBL" id="BFAD01000001">
    <property type="protein sequence ID" value="GBE77914.1"/>
    <property type="molecule type" value="Genomic_DNA"/>
</dbReference>
<dbReference type="GO" id="GO:0061630">
    <property type="term" value="F:ubiquitin protein ligase activity"/>
    <property type="evidence" value="ECO:0007669"/>
    <property type="project" value="TreeGrafter"/>
</dbReference>
<feature type="compositionally biased region" description="Basic residues" evidence="5">
    <location>
        <begin position="529"/>
        <end position="541"/>
    </location>
</feature>
<dbReference type="InterPro" id="IPR036987">
    <property type="entry name" value="SRA-YDG_sf"/>
</dbReference>
<dbReference type="RefSeq" id="XP_027608827.1">
    <property type="nucleotide sequence ID" value="XM_027753026.1"/>
</dbReference>
<feature type="compositionally biased region" description="Basic and acidic residues" evidence="5">
    <location>
        <begin position="410"/>
        <end position="424"/>
    </location>
</feature>
<protein>
    <submittedName>
        <fullName evidence="8">Uncharacterized protein</fullName>
    </submittedName>
</protein>
<dbReference type="STRING" id="139825.A0A401G6X5"/>
<name>A0A401G6X5_9APHY</name>
<comment type="subcellular location">
    <subcellularLocation>
        <location evidence="2">Nucleus</location>
    </subcellularLocation>
</comment>
<dbReference type="InterPro" id="IPR057683">
    <property type="entry name" value="DUF7923"/>
</dbReference>
<dbReference type="Proteomes" id="UP000287166">
    <property type="component" value="Unassembled WGS sequence"/>
</dbReference>
<dbReference type="GO" id="GO:0044027">
    <property type="term" value="P:negative regulation of gene expression via chromosomal CpG island methylation"/>
    <property type="evidence" value="ECO:0007669"/>
    <property type="project" value="TreeGrafter"/>
</dbReference>
<dbReference type="Pfam" id="PF02182">
    <property type="entry name" value="SAD_SRA"/>
    <property type="match status" value="1"/>
</dbReference>
<feature type="region of interest" description="Disordered" evidence="5">
    <location>
        <begin position="410"/>
        <end position="452"/>
    </location>
</feature>
<feature type="compositionally biased region" description="Polar residues" evidence="5">
    <location>
        <begin position="699"/>
        <end position="715"/>
    </location>
</feature>
<dbReference type="Gene3D" id="4.10.1000.10">
    <property type="entry name" value="Zinc finger, CCCH-type"/>
    <property type="match status" value="1"/>
</dbReference>
<dbReference type="GO" id="GO:0016567">
    <property type="term" value="P:protein ubiquitination"/>
    <property type="evidence" value="ECO:0007669"/>
    <property type="project" value="TreeGrafter"/>
</dbReference>
<keyword evidence="3" id="KW-0479">Metal-binding</keyword>
<dbReference type="Pfam" id="PF25540">
    <property type="entry name" value="DUF7923"/>
    <property type="match status" value="1"/>
</dbReference>
<feature type="zinc finger region" description="C3H1-type" evidence="3">
    <location>
        <begin position="323"/>
        <end position="350"/>
    </location>
</feature>
<feature type="zinc finger region" description="C3H1-type" evidence="3">
    <location>
        <begin position="362"/>
        <end position="390"/>
    </location>
</feature>
<feature type="region of interest" description="Disordered" evidence="5">
    <location>
        <begin position="692"/>
        <end position="719"/>
    </location>
</feature>
<dbReference type="GeneID" id="38774831"/>
<evidence type="ECO:0000256" key="1">
    <source>
        <dbReference type="ARBA" id="ARBA00023242"/>
    </source>
</evidence>
<dbReference type="SMART" id="SM00466">
    <property type="entry name" value="SRA"/>
    <property type="match status" value="1"/>
</dbReference>
<keyword evidence="3" id="KW-0863">Zinc-finger</keyword>
<dbReference type="GO" id="GO:0008270">
    <property type="term" value="F:zinc ion binding"/>
    <property type="evidence" value="ECO:0007669"/>
    <property type="project" value="UniProtKB-KW"/>
</dbReference>
<evidence type="ECO:0000313" key="8">
    <source>
        <dbReference type="EMBL" id="GBE77914.1"/>
    </source>
</evidence>
<feature type="coiled-coil region" evidence="4">
    <location>
        <begin position="24"/>
        <end position="79"/>
    </location>
</feature>
<dbReference type="SUPFAM" id="SSF88697">
    <property type="entry name" value="PUA domain-like"/>
    <property type="match status" value="1"/>
</dbReference>
<keyword evidence="9" id="KW-1185">Reference proteome</keyword>
<dbReference type="PROSITE" id="PS50103">
    <property type="entry name" value="ZF_C3H1"/>
    <property type="match status" value="2"/>
</dbReference>
<feature type="compositionally biased region" description="Low complexity" evidence="5">
    <location>
        <begin position="425"/>
        <end position="440"/>
    </location>
</feature>
<gene>
    <name evidence="8" type="ORF">SCP_0107960</name>
</gene>
<dbReference type="FunFam" id="2.30.280.10:FF:000005">
    <property type="entry name" value="E3 ubiquitin-protein ligase UHRF1"/>
    <property type="match status" value="1"/>
</dbReference>
<dbReference type="InterPro" id="IPR003105">
    <property type="entry name" value="SRA_YDG"/>
</dbReference>
<feature type="domain" description="C3H1-type" evidence="6">
    <location>
        <begin position="323"/>
        <end position="350"/>
    </location>
</feature>
<proteinExistence type="predicted"/>
<sequence>MDEENGESDLTTWDRLLNEQTVLFRKTAARNAELEAQVEELERELSVWKAALKTADEEKKTLNKTILRLERNIGSLREDNPLVLCLIDGDGNIFSPELITLGQAGGRQAAMLLTKGLTDYLSNTESAEAASGRGQIWLTIYCNKSGLVETLTNHSLCSAEQFEAFVAGFNQASPLFSIVDVGNGKEAADAKIKECLRVFTRFPQTVRVFFGGAHDNGYTSTLNYLQNEGLLDKIVLLRGYKDLAHELKSLGLPHLEIEGVFMTKKLPNNSFKKITGFSQLQMLPSVQLQDFEKFRSKAIIPTTTHRSPTKRPRRLDPEQPLHKQKPPPCNFYYLAECKQGQNCRFGHDYVLLPEQVVELREASKKWPCPSVNRGQPCHLGDACCMSHVCPKGPRCSFAKAGKCKFIGEGMHRDTSSYRDNRSERSNQSSRTTNSSSHESAAPPPASLTNSEMYLPSGHEIGMMLTSGPSNNNDAEHNNNSLLSRIELDPGPYGFRVPERKRTTRARAQNRALLESLGLGGALIPPGPKAAKRRAPRKRKASVIKDGSDENEEQPKKSARIEETANSQDGAEGGPRRSGRNRGKVVDYKDDGASPNARFVPQIISAKAAAKEMGKEPRNVSMRIHDPKVFGPIPGISVGTWWERRDECSIDAVHAPVVAGIAFGPEGAYSVALSGGYEDDVDLGDAFTYTGSGGRDLKGTKTQPKNLRTAPQSSDQSFDHRPNMALMKSCETKKPVRVIRGFKLRSPYAPSRGYRYDGLYTVEKGWMEKGLNPKGYKVCKFALKRMAGQVPIQFNTEGGDSGSESDGELEEVVGVKDQASP</sequence>
<feature type="region of interest" description="Disordered" evidence="5">
    <location>
        <begin position="793"/>
        <end position="820"/>
    </location>
</feature>
<reference evidence="8 9" key="1">
    <citation type="journal article" date="2018" name="Sci. Rep.">
        <title>Genome sequence of the cauliflower mushroom Sparassis crispa (Hanabiratake) and its association with beneficial usage.</title>
        <authorList>
            <person name="Kiyama R."/>
            <person name="Furutani Y."/>
            <person name="Kawaguchi K."/>
            <person name="Nakanishi T."/>
        </authorList>
    </citation>
    <scope>NUCLEOTIDE SEQUENCE [LARGE SCALE GENOMIC DNA]</scope>
</reference>
<dbReference type="InterPro" id="IPR015947">
    <property type="entry name" value="PUA-like_sf"/>
</dbReference>
<keyword evidence="3" id="KW-0862">Zinc</keyword>
<dbReference type="Gene3D" id="2.30.280.10">
    <property type="entry name" value="SRA-YDG"/>
    <property type="match status" value="1"/>
</dbReference>
<dbReference type="InterPro" id="IPR045134">
    <property type="entry name" value="UHRF1/2-like"/>
</dbReference>
<feature type="region of interest" description="Disordered" evidence="5">
    <location>
        <begin position="303"/>
        <end position="323"/>
    </location>
</feature>
<dbReference type="GO" id="GO:0005634">
    <property type="term" value="C:nucleus"/>
    <property type="evidence" value="ECO:0007669"/>
    <property type="project" value="UniProtKB-SubCell"/>
</dbReference>
<comment type="caution">
    <text evidence="8">The sequence shown here is derived from an EMBL/GenBank/DDBJ whole genome shotgun (WGS) entry which is preliminary data.</text>
</comment>
<dbReference type="OrthoDB" id="2270193at2759"/>
<evidence type="ECO:0000313" key="9">
    <source>
        <dbReference type="Proteomes" id="UP000287166"/>
    </source>
</evidence>
<feature type="region of interest" description="Disordered" evidence="5">
    <location>
        <begin position="518"/>
        <end position="592"/>
    </location>
</feature>
<dbReference type="PANTHER" id="PTHR14140">
    <property type="entry name" value="E3 UBIQUITIN-PROTEIN LIGASE UHRF-RELATED"/>
    <property type="match status" value="1"/>
</dbReference>
<feature type="domain" description="C3H1-type" evidence="6">
    <location>
        <begin position="362"/>
        <end position="390"/>
    </location>
</feature>
<keyword evidence="4" id="KW-0175">Coiled coil</keyword>
<organism evidence="8 9">
    <name type="scientific">Sparassis crispa</name>
    <dbReference type="NCBI Taxonomy" id="139825"/>
    <lineage>
        <taxon>Eukaryota</taxon>
        <taxon>Fungi</taxon>
        <taxon>Dikarya</taxon>
        <taxon>Basidiomycota</taxon>
        <taxon>Agaricomycotina</taxon>
        <taxon>Agaricomycetes</taxon>
        <taxon>Polyporales</taxon>
        <taxon>Sparassidaceae</taxon>
        <taxon>Sparassis</taxon>
    </lineage>
</organism>
<evidence type="ECO:0000256" key="2">
    <source>
        <dbReference type="PROSITE-ProRule" id="PRU00358"/>
    </source>
</evidence>
<evidence type="ECO:0000256" key="5">
    <source>
        <dbReference type="SAM" id="MobiDB-lite"/>
    </source>
</evidence>
<keyword evidence="1 2" id="KW-0539">Nucleus</keyword>
<evidence type="ECO:0000259" key="6">
    <source>
        <dbReference type="PROSITE" id="PS50103"/>
    </source>
</evidence>
<dbReference type="InterPro" id="IPR000571">
    <property type="entry name" value="Znf_CCCH"/>
</dbReference>
<dbReference type="PANTHER" id="PTHR14140:SF27">
    <property type="entry name" value="OS04G0289800 PROTEIN"/>
    <property type="match status" value="1"/>
</dbReference>
<dbReference type="InParanoid" id="A0A401G6X5"/>
<dbReference type="PROSITE" id="PS51015">
    <property type="entry name" value="YDG"/>
    <property type="match status" value="1"/>
</dbReference>